<evidence type="ECO:0008006" key="4">
    <source>
        <dbReference type="Google" id="ProtNLM"/>
    </source>
</evidence>
<sequence>MNSEIIYKKGISLIGCILLIAGIIIVYAQTLLDVTATSAKLALMLVGAVCILVGLVKLLMGKKYIIYQGSGSKVKNMNLFFDSHEINKLQGLLESKQFEYLQKLKPAEGNKAGVRLDLLVSEDKKFAAAQVFQFIPFKYEPASDLINFYDEDAATLSKYIPAQ</sequence>
<dbReference type="EMBL" id="JANDHW010000008">
    <property type="protein sequence ID" value="MCP9612330.1"/>
    <property type="molecule type" value="Genomic_DNA"/>
</dbReference>
<feature type="transmembrane region" description="Helical" evidence="1">
    <location>
        <begin position="41"/>
        <end position="60"/>
    </location>
</feature>
<evidence type="ECO:0000256" key="1">
    <source>
        <dbReference type="SAM" id="Phobius"/>
    </source>
</evidence>
<organism evidence="2 3">
    <name type="scientific">Coprobacter tertius</name>
    <dbReference type="NCBI Taxonomy" id="2944915"/>
    <lineage>
        <taxon>Bacteria</taxon>
        <taxon>Pseudomonadati</taxon>
        <taxon>Bacteroidota</taxon>
        <taxon>Bacteroidia</taxon>
        <taxon>Bacteroidales</taxon>
        <taxon>Barnesiellaceae</taxon>
        <taxon>Coprobacter</taxon>
    </lineage>
</organism>
<feature type="transmembrane region" description="Helical" evidence="1">
    <location>
        <begin position="12"/>
        <end position="29"/>
    </location>
</feature>
<reference evidence="2 3" key="1">
    <citation type="submission" date="2022-07" db="EMBL/GenBank/DDBJ databases">
        <title>Fecal culturing of patients with breast cancer.</title>
        <authorList>
            <person name="Teng N.M.Y."/>
            <person name="Kiu R."/>
            <person name="Evans R."/>
            <person name="Baker D.J."/>
            <person name="Zenner C."/>
            <person name="Robinson S.D."/>
            <person name="Hall L.J."/>
        </authorList>
    </citation>
    <scope>NUCLEOTIDE SEQUENCE [LARGE SCALE GENOMIC DNA]</scope>
    <source>
        <strain evidence="2 3">LH1063</strain>
    </source>
</reference>
<gene>
    <name evidence="2" type="ORF">NMU02_09520</name>
</gene>
<keyword evidence="3" id="KW-1185">Reference proteome</keyword>
<evidence type="ECO:0000313" key="3">
    <source>
        <dbReference type="Proteomes" id="UP001205603"/>
    </source>
</evidence>
<keyword evidence="1" id="KW-0812">Transmembrane</keyword>
<keyword evidence="1" id="KW-0472">Membrane</keyword>
<dbReference type="Proteomes" id="UP001205603">
    <property type="component" value="Unassembled WGS sequence"/>
</dbReference>
<keyword evidence="1" id="KW-1133">Transmembrane helix</keyword>
<accession>A0ABT1MI82</accession>
<proteinExistence type="predicted"/>
<dbReference type="RefSeq" id="WP_255027621.1">
    <property type="nucleotide sequence ID" value="NZ_JANDHW010000008.1"/>
</dbReference>
<protein>
    <recommendedName>
        <fullName evidence="4">Transmembrane protein</fullName>
    </recommendedName>
</protein>
<name>A0ABT1MI82_9BACT</name>
<comment type="caution">
    <text evidence="2">The sequence shown here is derived from an EMBL/GenBank/DDBJ whole genome shotgun (WGS) entry which is preliminary data.</text>
</comment>
<evidence type="ECO:0000313" key="2">
    <source>
        <dbReference type="EMBL" id="MCP9612330.1"/>
    </source>
</evidence>